<evidence type="ECO:0000313" key="2">
    <source>
        <dbReference type="Proteomes" id="UP000504638"/>
    </source>
</evidence>
<reference evidence="1 3" key="1">
    <citation type="submission" date="2020-01" db="EMBL/GenBank/DDBJ databases">
        <authorList>
            <consortium name="DOE Joint Genome Institute"/>
            <person name="Haridas S."/>
            <person name="Albert R."/>
            <person name="Binder M."/>
            <person name="Bloem J."/>
            <person name="Labutti K."/>
            <person name="Salamov A."/>
            <person name="Andreopoulos B."/>
            <person name="Baker S.E."/>
            <person name="Barry K."/>
            <person name="Bills G."/>
            <person name="Bluhm B.H."/>
            <person name="Cannon C."/>
            <person name="Castanera R."/>
            <person name="Culley D.E."/>
            <person name="Daum C."/>
            <person name="Ezra D."/>
            <person name="Gonzalez J.B."/>
            <person name="Henrissat B."/>
            <person name="Kuo A."/>
            <person name="Liang C."/>
            <person name="Lipzen A."/>
            <person name="Lutzoni F."/>
            <person name="Magnuson J."/>
            <person name="Mondo S."/>
            <person name="Nolan M."/>
            <person name="Ohm R."/>
            <person name="Pangilinan J."/>
            <person name="Park H.-J."/>
            <person name="Ramirez L."/>
            <person name="Alfaro M."/>
            <person name="Sun H."/>
            <person name="Tritt A."/>
            <person name="Yoshinaga Y."/>
            <person name="Zwiers L.-H."/>
            <person name="Turgeon B.G."/>
            <person name="Goodwin S.B."/>
            <person name="Spatafora J.W."/>
            <person name="Crous P.W."/>
            <person name="Grigoriev I.V."/>
        </authorList>
    </citation>
    <scope>NUCLEOTIDE SEQUENCE</scope>
    <source>
        <strain evidence="1 3">CBS 781.70</strain>
    </source>
</reference>
<proteinExistence type="predicted"/>
<organism evidence="1">
    <name type="scientific">Eremomyces bilateralis CBS 781.70</name>
    <dbReference type="NCBI Taxonomy" id="1392243"/>
    <lineage>
        <taxon>Eukaryota</taxon>
        <taxon>Fungi</taxon>
        <taxon>Dikarya</taxon>
        <taxon>Ascomycota</taxon>
        <taxon>Pezizomycotina</taxon>
        <taxon>Dothideomycetes</taxon>
        <taxon>Dothideomycetes incertae sedis</taxon>
        <taxon>Eremomycetales</taxon>
        <taxon>Eremomycetaceae</taxon>
        <taxon>Eremomyces</taxon>
    </lineage>
</organism>
<reference evidence="3" key="2">
    <citation type="submission" date="2020-04" db="EMBL/GenBank/DDBJ databases">
        <authorList>
            <consortium name="NCBI Genome Project"/>
        </authorList>
    </citation>
    <scope>NUCLEOTIDE SEQUENCE</scope>
    <source>
        <strain evidence="3">CBS 781.70</strain>
    </source>
</reference>
<dbReference type="Proteomes" id="UP000504638">
    <property type="component" value="Unplaced"/>
</dbReference>
<dbReference type="EMBL" id="ML975150">
    <property type="protein sequence ID" value="KAF1816262.1"/>
    <property type="molecule type" value="Genomic_DNA"/>
</dbReference>
<dbReference type="RefSeq" id="XP_033537893.1">
    <property type="nucleotide sequence ID" value="XM_033673667.1"/>
</dbReference>
<dbReference type="PANTHER" id="PTHR42085:SF1">
    <property type="entry name" value="F-BOX DOMAIN-CONTAINING PROTEIN"/>
    <property type="match status" value="1"/>
</dbReference>
<gene>
    <name evidence="1 3" type="ORF">P152DRAFT_116267</name>
</gene>
<evidence type="ECO:0000313" key="3">
    <source>
        <dbReference type="RefSeq" id="XP_033537893.1"/>
    </source>
</evidence>
<keyword evidence="2" id="KW-1185">Reference proteome</keyword>
<evidence type="ECO:0000313" key="1">
    <source>
        <dbReference type="EMBL" id="KAF1816262.1"/>
    </source>
</evidence>
<name>A0A6G1GE05_9PEZI</name>
<dbReference type="InterPro" id="IPR038883">
    <property type="entry name" value="AN11006-like"/>
</dbReference>
<dbReference type="InterPro" id="IPR011990">
    <property type="entry name" value="TPR-like_helical_dom_sf"/>
</dbReference>
<dbReference type="Gene3D" id="1.25.40.10">
    <property type="entry name" value="Tetratricopeptide repeat domain"/>
    <property type="match status" value="1"/>
</dbReference>
<dbReference type="PANTHER" id="PTHR42085">
    <property type="entry name" value="F-BOX DOMAIN-CONTAINING PROTEIN"/>
    <property type="match status" value="1"/>
</dbReference>
<protein>
    <submittedName>
        <fullName evidence="1 3">Uncharacterized protein</fullName>
    </submittedName>
</protein>
<dbReference type="OrthoDB" id="5229512at2759"/>
<reference evidence="3" key="3">
    <citation type="submission" date="2025-04" db="UniProtKB">
        <authorList>
            <consortium name="RefSeq"/>
        </authorList>
    </citation>
    <scope>IDENTIFICATION</scope>
    <source>
        <strain evidence="3">CBS 781.70</strain>
    </source>
</reference>
<dbReference type="SUPFAM" id="SSF48452">
    <property type="entry name" value="TPR-like"/>
    <property type="match status" value="1"/>
</dbReference>
<dbReference type="AlphaFoldDB" id="A0A6G1GE05"/>
<accession>A0A6G1GE05</accession>
<sequence length="433" mass="49669">MMGDAMAFSNPFDFMSLPPEIRLQIYSHLLNPADNIQPHPTHDDCETYHFENLLNLLLTSRTVSDEVARLFYSKNTFVRVETPWEEAQNHIEEQGLIPLICVGEKAERFQRYHLGLEIRCPAYENHMMRHRMGIETHIEPPPSMEFQMPTCKVVILLEHLSAFCRIWFYSDISNPGGLNGHLDLTVHLQNPNATGGVEANAPVPKALQQKLLSPLGAVRGLAEIKFQGEVYKSIEQAVRQEMMKPYVSQEDCLEQSVALKKRGDEVLKDGKTREAIEIYEKAFYAIHITCKGRRRHIWGDAFFDKQLASGTYEGQHGEWIRIMLRLKLVSQVVLAYSTLKEYEEAEFWGMRTIYIMRQRMGVEDDEDTPLIGFPSAGDIGRIYFRTGVAMKEQAKLEDARKLLKVAHDYLPEDQEVIAALRSIGWTPGLTRPF</sequence>
<dbReference type="GeneID" id="54414237"/>